<comment type="subcellular location">
    <subcellularLocation>
        <location evidence="4 14">Cytoplasm</location>
    </subcellularLocation>
</comment>
<keyword evidence="9 14" id="KW-0540">Nuclease</keyword>
<dbReference type="RefSeq" id="WP_281799640.1">
    <property type="nucleotide sequence ID" value="NZ_BSEC01000001.1"/>
</dbReference>
<dbReference type="NCBIfam" id="NF000595">
    <property type="entry name" value="PRK00015.1-3"/>
    <property type="match status" value="1"/>
</dbReference>
<dbReference type="EC" id="3.1.26.4" evidence="6 14"/>
<evidence type="ECO:0000256" key="7">
    <source>
        <dbReference type="ARBA" id="ARBA00019179"/>
    </source>
</evidence>
<feature type="binding site" evidence="14 15">
    <location>
        <position position="26"/>
    </location>
    <ligand>
        <name>a divalent metal cation</name>
        <dbReference type="ChEBI" id="CHEBI:60240"/>
    </ligand>
</feature>
<comment type="caution">
    <text evidence="18">The sequence shown here is derived from an EMBL/GenBank/DDBJ whole genome shotgun (WGS) entry which is preliminary data.</text>
</comment>
<evidence type="ECO:0000256" key="16">
    <source>
        <dbReference type="RuleBase" id="RU003515"/>
    </source>
</evidence>
<comment type="cofactor">
    <cofactor evidence="2">
        <name>Mg(2+)</name>
        <dbReference type="ChEBI" id="CHEBI:18420"/>
    </cofactor>
</comment>
<evidence type="ECO:0000256" key="11">
    <source>
        <dbReference type="ARBA" id="ARBA00022759"/>
    </source>
</evidence>
<evidence type="ECO:0000259" key="17">
    <source>
        <dbReference type="PROSITE" id="PS51975"/>
    </source>
</evidence>
<keyword evidence="12 14" id="KW-0378">Hydrolase</keyword>
<comment type="similarity">
    <text evidence="5 14 16">Belongs to the RNase HII family.</text>
</comment>
<dbReference type="CDD" id="cd07182">
    <property type="entry name" value="RNase_HII_bacteria_HII_like"/>
    <property type="match status" value="1"/>
</dbReference>
<proteinExistence type="inferred from homology"/>
<dbReference type="GO" id="GO:0006298">
    <property type="term" value="P:mismatch repair"/>
    <property type="evidence" value="ECO:0007669"/>
    <property type="project" value="TreeGrafter"/>
</dbReference>
<dbReference type="InterPro" id="IPR036397">
    <property type="entry name" value="RNaseH_sf"/>
</dbReference>
<dbReference type="NCBIfam" id="NF000594">
    <property type="entry name" value="PRK00015.1-1"/>
    <property type="match status" value="1"/>
</dbReference>
<evidence type="ECO:0000313" key="18">
    <source>
        <dbReference type="EMBL" id="GLI91078.1"/>
    </source>
</evidence>
<dbReference type="FunFam" id="3.30.420.10:FF:000006">
    <property type="entry name" value="Ribonuclease HII"/>
    <property type="match status" value="1"/>
</dbReference>
<evidence type="ECO:0000256" key="1">
    <source>
        <dbReference type="ARBA" id="ARBA00000077"/>
    </source>
</evidence>
<sequence length="203" mass="21641">MSAGPDFRIEGRLFRQGVWPVAGVDEVGRGPLAGPVAAAAVILDPKRLPRGLDDSKALTQKQREDAFERIMAQAVAVSVAFVTPAEIDMMNIRQAALAAMRRAVASLSHAPAFVLVDGSDPPTLACPCRAIVKGDAATLSIAAASIVAKVARDAMMRRLAAEFPHYGFETNVGYAAPRHLDALREHGPTPAHRLSFSPLREAR</sequence>
<feature type="binding site" evidence="14 15">
    <location>
        <position position="25"/>
    </location>
    <ligand>
        <name>a divalent metal cation</name>
        <dbReference type="ChEBI" id="CHEBI:60240"/>
    </ligand>
</feature>
<evidence type="ECO:0000256" key="5">
    <source>
        <dbReference type="ARBA" id="ARBA00007383"/>
    </source>
</evidence>
<dbReference type="GO" id="GO:0004523">
    <property type="term" value="F:RNA-DNA hybrid ribonuclease activity"/>
    <property type="evidence" value="ECO:0007669"/>
    <property type="project" value="UniProtKB-UniRule"/>
</dbReference>
<evidence type="ECO:0000256" key="12">
    <source>
        <dbReference type="ARBA" id="ARBA00022801"/>
    </source>
</evidence>
<dbReference type="GO" id="GO:0003723">
    <property type="term" value="F:RNA binding"/>
    <property type="evidence" value="ECO:0007669"/>
    <property type="project" value="UniProtKB-UniRule"/>
</dbReference>
<dbReference type="GO" id="GO:0030145">
    <property type="term" value="F:manganese ion binding"/>
    <property type="evidence" value="ECO:0007669"/>
    <property type="project" value="UniProtKB-UniRule"/>
</dbReference>
<protein>
    <recommendedName>
        <fullName evidence="7 14">Ribonuclease HII</fullName>
        <shortName evidence="14">RNase HII</shortName>
        <ecNumber evidence="6 14">3.1.26.4</ecNumber>
    </recommendedName>
</protein>
<dbReference type="GO" id="GO:0032299">
    <property type="term" value="C:ribonuclease H2 complex"/>
    <property type="evidence" value="ECO:0007669"/>
    <property type="project" value="TreeGrafter"/>
</dbReference>
<feature type="domain" description="RNase H type-2" evidence="17">
    <location>
        <begin position="19"/>
        <end position="203"/>
    </location>
</feature>
<evidence type="ECO:0000256" key="14">
    <source>
        <dbReference type="HAMAP-Rule" id="MF_00052"/>
    </source>
</evidence>
<dbReference type="GO" id="GO:0005737">
    <property type="term" value="C:cytoplasm"/>
    <property type="evidence" value="ECO:0007669"/>
    <property type="project" value="UniProtKB-SubCell"/>
</dbReference>
<comment type="cofactor">
    <cofactor evidence="14 15">
        <name>Mn(2+)</name>
        <dbReference type="ChEBI" id="CHEBI:29035"/>
    </cofactor>
    <cofactor evidence="14 15">
        <name>Mg(2+)</name>
        <dbReference type="ChEBI" id="CHEBI:18420"/>
    </cofactor>
    <text evidence="14 15">Manganese or magnesium. Binds 1 divalent metal ion per monomer in the absence of substrate. May bind a second metal ion after substrate binding.</text>
</comment>
<feature type="binding site" evidence="14 15">
    <location>
        <position position="117"/>
    </location>
    <ligand>
        <name>a divalent metal cation</name>
        <dbReference type="ChEBI" id="CHEBI:60240"/>
    </ligand>
</feature>
<dbReference type="GO" id="GO:0043137">
    <property type="term" value="P:DNA replication, removal of RNA primer"/>
    <property type="evidence" value="ECO:0007669"/>
    <property type="project" value="TreeGrafter"/>
</dbReference>
<evidence type="ECO:0000256" key="15">
    <source>
        <dbReference type="PROSITE-ProRule" id="PRU01319"/>
    </source>
</evidence>
<dbReference type="PROSITE" id="PS51975">
    <property type="entry name" value="RNASE_H_2"/>
    <property type="match status" value="1"/>
</dbReference>
<dbReference type="InterPro" id="IPR022898">
    <property type="entry name" value="RNase_HII"/>
</dbReference>
<accession>A0A9W6GPT7</accession>
<dbReference type="Proteomes" id="UP001144323">
    <property type="component" value="Unassembled WGS sequence"/>
</dbReference>
<evidence type="ECO:0000256" key="2">
    <source>
        <dbReference type="ARBA" id="ARBA00001946"/>
    </source>
</evidence>
<evidence type="ECO:0000256" key="8">
    <source>
        <dbReference type="ARBA" id="ARBA00022490"/>
    </source>
</evidence>
<dbReference type="AlphaFoldDB" id="A0A9W6GPT7"/>
<evidence type="ECO:0000256" key="6">
    <source>
        <dbReference type="ARBA" id="ARBA00012180"/>
    </source>
</evidence>
<evidence type="ECO:0000313" key="19">
    <source>
        <dbReference type="Proteomes" id="UP001144323"/>
    </source>
</evidence>
<keyword evidence="8 14" id="KW-0963">Cytoplasm</keyword>
<evidence type="ECO:0000256" key="3">
    <source>
        <dbReference type="ARBA" id="ARBA00004065"/>
    </source>
</evidence>
<keyword evidence="19" id="KW-1185">Reference proteome</keyword>
<organism evidence="18 19">
    <name type="scientific">Methylocystis echinoides</name>
    <dbReference type="NCBI Taxonomy" id="29468"/>
    <lineage>
        <taxon>Bacteria</taxon>
        <taxon>Pseudomonadati</taxon>
        <taxon>Pseudomonadota</taxon>
        <taxon>Alphaproteobacteria</taxon>
        <taxon>Hyphomicrobiales</taxon>
        <taxon>Methylocystaceae</taxon>
        <taxon>Methylocystis</taxon>
    </lineage>
</organism>
<dbReference type="InterPro" id="IPR012337">
    <property type="entry name" value="RNaseH-like_sf"/>
</dbReference>
<dbReference type="HAMAP" id="MF_00052_B">
    <property type="entry name" value="RNase_HII_B"/>
    <property type="match status" value="1"/>
</dbReference>
<gene>
    <name evidence="14 18" type="primary">rnhB</name>
    <name evidence="18" type="ORF">LMG27198_00700</name>
</gene>
<dbReference type="Gene3D" id="3.30.420.10">
    <property type="entry name" value="Ribonuclease H-like superfamily/Ribonuclease H"/>
    <property type="match status" value="1"/>
</dbReference>
<dbReference type="EMBL" id="BSEC01000001">
    <property type="protein sequence ID" value="GLI91078.1"/>
    <property type="molecule type" value="Genomic_DNA"/>
</dbReference>
<evidence type="ECO:0000256" key="9">
    <source>
        <dbReference type="ARBA" id="ARBA00022722"/>
    </source>
</evidence>
<dbReference type="PANTHER" id="PTHR10954:SF18">
    <property type="entry name" value="RIBONUCLEASE HII"/>
    <property type="match status" value="1"/>
</dbReference>
<name>A0A9W6GPT7_9HYPH</name>
<dbReference type="Pfam" id="PF01351">
    <property type="entry name" value="RNase_HII"/>
    <property type="match status" value="1"/>
</dbReference>
<reference evidence="18" key="1">
    <citation type="journal article" date="2023" name="Int. J. Syst. Evol. Microbiol.">
        <title>Methylocystis iwaonis sp. nov., a type II methane-oxidizing bacterium from surface soil of a rice paddy field in Japan, and emended description of the genus Methylocystis (ex Whittenbury et al. 1970) Bowman et al. 1993.</title>
        <authorList>
            <person name="Kaise H."/>
            <person name="Sawadogo J.B."/>
            <person name="Alam M.S."/>
            <person name="Ueno C."/>
            <person name="Dianou D."/>
            <person name="Shinjo R."/>
            <person name="Asakawa S."/>
        </authorList>
    </citation>
    <scope>NUCLEOTIDE SEQUENCE</scope>
    <source>
        <strain evidence="18">LMG27198</strain>
    </source>
</reference>
<keyword evidence="10 14" id="KW-0479">Metal-binding</keyword>
<keyword evidence="13 14" id="KW-0464">Manganese</keyword>
<keyword evidence="11 14" id="KW-0255">Endonuclease</keyword>
<dbReference type="SUPFAM" id="SSF53098">
    <property type="entry name" value="Ribonuclease H-like"/>
    <property type="match status" value="1"/>
</dbReference>
<dbReference type="PANTHER" id="PTHR10954">
    <property type="entry name" value="RIBONUCLEASE H2 SUBUNIT A"/>
    <property type="match status" value="1"/>
</dbReference>
<evidence type="ECO:0000256" key="4">
    <source>
        <dbReference type="ARBA" id="ARBA00004496"/>
    </source>
</evidence>
<comment type="catalytic activity">
    <reaction evidence="1 14 15 16">
        <text>Endonucleolytic cleavage to 5'-phosphomonoester.</text>
        <dbReference type="EC" id="3.1.26.4"/>
    </reaction>
</comment>
<evidence type="ECO:0000256" key="10">
    <source>
        <dbReference type="ARBA" id="ARBA00022723"/>
    </source>
</evidence>
<dbReference type="InterPro" id="IPR024567">
    <property type="entry name" value="RNase_HII/HIII_dom"/>
</dbReference>
<dbReference type="InterPro" id="IPR001352">
    <property type="entry name" value="RNase_HII/HIII"/>
</dbReference>
<evidence type="ECO:0000256" key="13">
    <source>
        <dbReference type="ARBA" id="ARBA00023211"/>
    </source>
</evidence>
<comment type="function">
    <text evidence="3 14 16">Endonuclease that specifically degrades the RNA of RNA-DNA hybrids.</text>
</comment>